<dbReference type="Proteomes" id="UP000039865">
    <property type="component" value="Unassembled WGS sequence"/>
</dbReference>
<dbReference type="GO" id="GO:0051015">
    <property type="term" value="F:actin filament binding"/>
    <property type="evidence" value="ECO:0007669"/>
    <property type="project" value="InterPro"/>
</dbReference>
<dbReference type="Gene3D" id="3.40.20.10">
    <property type="entry name" value="Severin"/>
    <property type="match status" value="6"/>
</dbReference>
<dbReference type="SUPFAM" id="SSF55753">
    <property type="entry name" value="Actin depolymerizing proteins"/>
    <property type="match status" value="6"/>
</dbReference>
<dbReference type="Gene3D" id="1.10.950.10">
    <property type="entry name" value="Villin headpiece domain"/>
    <property type="match status" value="1"/>
</dbReference>
<dbReference type="InterPro" id="IPR003128">
    <property type="entry name" value="Villin_headpiece"/>
</dbReference>
<dbReference type="SMART" id="SM00153">
    <property type="entry name" value="VHP"/>
    <property type="match status" value="1"/>
</dbReference>
<dbReference type="CDD" id="cd11291">
    <property type="entry name" value="gelsolin_S6_like"/>
    <property type="match status" value="1"/>
</dbReference>
<dbReference type="EMBL" id="CCKQ01019148">
    <property type="protein sequence ID" value="CDW91159.1"/>
    <property type="molecule type" value="Genomic_DNA"/>
</dbReference>
<evidence type="ECO:0000313" key="3">
    <source>
        <dbReference type="EMBL" id="CDW91159.1"/>
    </source>
</evidence>
<dbReference type="GO" id="GO:0015629">
    <property type="term" value="C:actin cytoskeleton"/>
    <property type="evidence" value="ECO:0007669"/>
    <property type="project" value="TreeGrafter"/>
</dbReference>
<organism evidence="3 4">
    <name type="scientific">Stylonychia lemnae</name>
    <name type="common">Ciliate</name>
    <dbReference type="NCBI Taxonomy" id="5949"/>
    <lineage>
        <taxon>Eukaryota</taxon>
        <taxon>Sar</taxon>
        <taxon>Alveolata</taxon>
        <taxon>Ciliophora</taxon>
        <taxon>Intramacronucleata</taxon>
        <taxon>Spirotrichea</taxon>
        <taxon>Stichotrichia</taxon>
        <taxon>Sporadotrichida</taxon>
        <taxon>Oxytrichidae</taxon>
        <taxon>Stylonychinae</taxon>
        <taxon>Stylonychia</taxon>
    </lineage>
</organism>
<keyword evidence="4" id="KW-1185">Reference proteome</keyword>
<dbReference type="SMART" id="SM00262">
    <property type="entry name" value="GEL"/>
    <property type="match status" value="6"/>
</dbReference>
<dbReference type="GO" id="GO:0051014">
    <property type="term" value="P:actin filament severing"/>
    <property type="evidence" value="ECO:0007669"/>
    <property type="project" value="TreeGrafter"/>
</dbReference>
<evidence type="ECO:0000259" key="2">
    <source>
        <dbReference type="PROSITE" id="PS51089"/>
    </source>
</evidence>
<dbReference type="PANTHER" id="PTHR11977:SF51">
    <property type="entry name" value="PROTEIN FLIGHTLESS-1 HOMOLOG"/>
    <property type="match status" value="1"/>
</dbReference>
<dbReference type="PROSITE" id="PS51089">
    <property type="entry name" value="HP"/>
    <property type="match status" value="1"/>
</dbReference>
<name>A0A078B9P7_STYLE</name>
<protein>
    <submittedName>
        <fullName evidence="3">Scinderin isoform 2</fullName>
    </submittedName>
</protein>
<feature type="domain" description="HP" evidence="2">
    <location>
        <begin position="757"/>
        <end position="819"/>
    </location>
</feature>
<dbReference type="AlphaFoldDB" id="A0A078B9P7"/>
<dbReference type="PRINTS" id="PR00597">
    <property type="entry name" value="GELSOLIN"/>
</dbReference>
<dbReference type="GO" id="GO:0005546">
    <property type="term" value="F:phosphatidylinositol-4,5-bisphosphate binding"/>
    <property type="evidence" value="ECO:0007669"/>
    <property type="project" value="TreeGrafter"/>
</dbReference>
<dbReference type="PANTHER" id="PTHR11977">
    <property type="entry name" value="VILLIN"/>
    <property type="match status" value="1"/>
</dbReference>
<dbReference type="SUPFAM" id="SSF47050">
    <property type="entry name" value="VHP, Villin headpiece domain"/>
    <property type="match status" value="1"/>
</dbReference>
<accession>A0A078B9P7</accession>
<reference evidence="3 4" key="1">
    <citation type="submission" date="2014-06" db="EMBL/GenBank/DDBJ databases">
        <authorList>
            <person name="Swart Estienne"/>
        </authorList>
    </citation>
    <scope>NUCLEOTIDE SEQUENCE [LARGE SCALE GENOMIC DNA]</scope>
    <source>
        <strain evidence="3 4">130c</strain>
    </source>
</reference>
<dbReference type="CDD" id="cd11292">
    <property type="entry name" value="gelsolin_S3_like"/>
    <property type="match status" value="1"/>
</dbReference>
<evidence type="ECO:0000256" key="1">
    <source>
        <dbReference type="ARBA" id="ARBA00022737"/>
    </source>
</evidence>
<dbReference type="InParanoid" id="A0A078B9P7"/>
<dbReference type="Pfam" id="PF00626">
    <property type="entry name" value="Gelsolin"/>
    <property type="match status" value="5"/>
</dbReference>
<dbReference type="InterPro" id="IPR029006">
    <property type="entry name" value="ADF-H/Gelsolin-like_dom_sf"/>
</dbReference>
<dbReference type="GO" id="GO:0051016">
    <property type="term" value="P:barbed-end actin filament capping"/>
    <property type="evidence" value="ECO:0007669"/>
    <property type="project" value="TreeGrafter"/>
</dbReference>
<proteinExistence type="predicted"/>
<dbReference type="GO" id="GO:0005737">
    <property type="term" value="C:cytoplasm"/>
    <property type="evidence" value="ECO:0007669"/>
    <property type="project" value="TreeGrafter"/>
</dbReference>
<dbReference type="Pfam" id="PF02209">
    <property type="entry name" value="VHP"/>
    <property type="match status" value="1"/>
</dbReference>
<keyword evidence="1" id="KW-0677">Repeat</keyword>
<dbReference type="InterPro" id="IPR007123">
    <property type="entry name" value="Gelsolin-like_dom"/>
</dbReference>
<dbReference type="OrthoDB" id="6375767at2759"/>
<sequence length="819" mass="94361">MEREELDIQIKELQAKAEAFFAVAGKEEIEVYRIEKFEPVRQDPQFLGKFYDGDSYVILKLNEKDYDIHYWHGKFASGDEQATAAAFTVQLSENLQLASRHHLELMMEEGHLFMSYFKSGIFYLEGGVESGFKHVEPKTYETKLYIIKGKRYPRVWTVPIQASSLNEGDVFVLDKGMKLYFWPGKDCNVNEKMKGMEIIFNIKNRERGGHPVHLYPREDDQAEVEFWAELGGKPESINPAVPDEGVEGGSGSGDQTYHFYKVSNESGSLELSEITERPLKKDHLDTNDTFILELPDMIYVWIGKKSNLEEKKNGMLTAKNFIEQKGKPKNTRITRLPEFGEDVHFKSFFNGFYPCIAQDYGVAKGFDANTANLDIEKMANKQKEAAKQLFDMLQDYNMSVYVVENGAPVKLTESEYGHFYSDDIYIIDLQGKKHRYVLMWMGPKLEAEQYTQTSTYMDLVTNYENSNLITRSRVRRGHEEESLLSLFPNGFITHQGKRVPVSDKINHINANGIMLRIQAPFGASGRAIEQPDIKCSNLNSGDAYLVVAQGGQTVYLWLGEGANEVEEKLGQTLIEQIFAHVPVKITFKEGQEPEEFWSALGGKTQYSNVKETGIATGFEPRLFHCSNSHGHFYVQEIFNFSQDDMMNDDIMLLDAYQTIYVWIGNKSNDFEKRGAYKSAQKYIDGVRDERDKSNVQIIEIEAGKETTSFTVQFPEWRLEKAQKWLDEDPVKQLKGNLLRGLTTKVEEERKEQSKWLDPKSNKFDYEQLKGKFPEGVDPTKKEAYLNDEHFKEVFGMNQADFYNLKKWKQQELRKAKELF</sequence>
<gene>
    <name evidence="3" type="primary">Contig16753.g17847</name>
    <name evidence="3" type="ORF">STYLEM_20311</name>
</gene>
<dbReference type="InterPro" id="IPR007122">
    <property type="entry name" value="Villin/Gelsolin"/>
</dbReference>
<dbReference type="GO" id="GO:0008154">
    <property type="term" value="P:actin polymerization or depolymerization"/>
    <property type="evidence" value="ECO:0007669"/>
    <property type="project" value="TreeGrafter"/>
</dbReference>
<dbReference type="OMA" id="GHESTDF"/>
<evidence type="ECO:0000313" key="4">
    <source>
        <dbReference type="Proteomes" id="UP000039865"/>
    </source>
</evidence>
<dbReference type="InterPro" id="IPR036886">
    <property type="entry name" value="Villin_headpiece_dom_sf"/>
</dbReference>